<evidence type="ECO:0000256" key="1">
    <source>
        <dbReference type="SAM" id="MobiDB-lite"/>
    </source>
</evidence>
<reference evidence="3 4" key="1">
    <citation type="submission" date="2016-02" db="EMBL/GenBank/DDBJ databases">
        <title>Biosynthesis of antibiotic leucinostatins and their inhibition on Phytophthora in bio-control Purpureocillium lilacinum.</title>
        <authorList>
            <person name="Wang G."/>
            <person name="Liu Z."/>
            <person name="Lin R."/>
            <person name="Li E."/>
            <person name="Mao Z."/>
            <person name="Ling J."/>
            <person name="Yin W."/>
            <person name="Xie B."/>
        </authorList>
    </citation>
    <scope>NUCLEOTIDE SEQUENCE [LARGE SCALE GENOMIC DNA]</scope>
    <source>
        <strain evidence="2">PLBJ-1</strain>
        <strain evidence="3">PLFJ-1</strain>
    </source>
</reference>
<dbReference type="EMBL" id="LSBH01000001">
    <property type="protein sequence ID" value="OAQ87824.1"/>
    <property type="molecule type" value="Genomic_DNA"/>
</dbReference>
<evidence type="ECO:0000313" key="3">
    <source>
        <dbReference type="EMBL" id="OAQ89869.1"/>
    </source>
</evidence>
<gene>
    <name evidence="2" type="ORF">VFPBJ_01865</name>
    <name evidence="3" type="ORF">VFPFJ_06283</name>
</gene>
<dbReference type="AlphaFoldDB" id="A0A179HK70"/>
<dbReference type="Proteomes" id="UP000078240">
    <property type="component" value="Unassembled WGS sequence"/>
</dbReference>
<sequence length="94" mass="10407">MYERQSVWPWRTQGEMDAALQDKGGILREGRIMTMLKENWCRAGCCWPVFCCQVWARESVAGDGRSVASETARPVLSSRTAGGLPGSTAAQRLE</sequence>
<dbReference type="EMBL" id="LSBI01000005">
    <property type="protein sequence ID" value="OAQ89869.1"/>
    <property type="molecule type" value="Genomic_DNA"/>
</dbReference>
<evidence type="ECO:0000313" key="2">
    <source>
        <dbReference type="EMBL" id="OAQ87824.1"/>
    </source>
</evidence>
<evidence type="ECO:0000313" key="4">
    <source>
        <dbReference type="Proteomes" id="UP000078340"/>
    </source>
</evidence>
<feature type="region of interest" description="Disordered" evidence="1">
    <location>
        <begin position="62"/>
        <end position="94"/>
    </location>
</feature>
<name>A0A179HK70_PURLI</name>
<organism evidence="3 4">
    <name type="scientific">Purpureocillium lilacinum</name>
    <name type="common">Paecilomyces lilacinus</name>
    <dbReference type="NCBI Taxonomy" id="33203"/>
    <lineage>
        <taxon>Eukaryota</taxon>
        <taxon>Fungi</taxon>
        <taxon>Dikarya</taxon>
        <taxon>Ascomycota</taxon>
        <taxon>Pezizomycotina</taxon>
        <taxon>Sordariomycetes</taxon>
        <taxon>Hypocreomycetidae</taxon>
        <taxon>Hypocreales</taxon>
        <taxon>Ophiocordycipitaceae</taxon>
        <taxon>Purpureocillium</taxon>
    </lineage>
</organism>
<comment type="caution">
    <text evidence="3">The sequence shown here is derived from an EMBL/GenBank/DDBJ whole genome shotgun (WGS) entry which is preliminary data.</text>
</comment>
<dbReference type="Proteomes" id="UP000078340">
    <property type="component" value="Unassembled WGS sequence"/>
</dbReference>
<proteinExistence type="predicted"/>
<accession>A0A179HK70</accession>
<protein>
    <submittedName>
        <fullName evidence="3">Uncharacterized protein</fullName>
    </submittedName>
</protein>